<sequence>MLENPFASEAFAISRPALSGYAAVSRSGLTVEAYHSEAGQMLSCGAMHRISINRTAHRRYAFRLGEDGTTHTVKRPAFSLGFQPAGRPLFVDGDSADYISIFQDPDLYRSIAPGRFAPEEIDERALLMPTDPVTRHLACALAETASRPDGTDSMLSEQIGIAFAVSTVRLLTSGATIATTDRAPALSPQRLRRVSDYVDARLGETDLSISDLAAVANLSPFHFSRAFKGATGKTPHQFVTERRIEQAKAMMPNRECGLSEIAYAVGFSNQAHFSTVFRRVTGTTPKTYRDQL</sequence>
<evidence type="ECO:0000256" key="3">
    <source>
        <dbReference type="ARBA" id="ARBA00023163"/>
    </source>
</evidence>
<dbReference type="SMART" id="SM00342">
    <property type="entry name" value="HTH_ARAC"/>
    <property type="match status" value="1"/>
</dbReference>
<keyword evidence="6" id="KW-1185">Reference proteome</keyword>
<evidence type="ECO:0000256" key="1">
    <source>
        <dbReference type="ARBA" id="ARBA00023015"/>
    </source>
</evidence>
<accession>A0ABU0HBU0</accession>
<dbReference type="EMBL" id="JAUSVO010000006">
    <property type="protein sequence ID" value="MDQ0439778.1"/>
    <property type="molecule type" value="Genomic_DNA"/>
</dbReference>
<keyword evidence="2" id="KW-0238">DNA-binding</keyword>
<dbReference type="InterPro" id="IPR020449">
    <property type="entry name" value="Tscrpt_reg_AraC-type_HTH"/>
</dbReference>
<dbReference type="PROSITE" id="PS01124">
    <property type="entry name" value="HTH_ARAC_FAMILY_2"/>
    <property type="match status" value="1"/>
</dbReference>
<dbReference type="PANTHER" id="PTHR46796:SF14">
    <property type="entry name" value="TRANSCRIPTIONAL REGULATORY PROTEIN"/>
    <property type="match status" value="1"/>
</dbReference>
<dbReference type="PRINTS" id="PR00032">
    <property type="entry name" value="HTHARAC"/>
</dbReference>
<gene>
    <name evidence="5" type="ORF">QO014_004184</name>
</gene>
<dbReference type="Proteomes" id="UP001241603">
    <property type="component" value="Unassembled WGS sequence"/>
</dbReference>
<protein>
    <submittedName>
        <fullName evidence="5">AraC family transcriptional regulator</fullName>
    </submittedName>
</protein>
<dbReference type="Gene3D" id="1.10.10.60">
    <property type="entry name" value="Homeodomain-like"/>
    <property type="match status" value="2"/>
</dbReference>
<dbReference type="PANTHER" id="PTHR46796">
    <property type="entry name" value="HTH-TYPE TRANSCRIPTIONAL ACTIVATOR RHAS-RELATED"/>
    <property type="match status" value="1"/>
</dbReference>
<name>A0ABU0HBU0_9HYPH</name>
<dbReference type="InterPro" id="IPR018060">
    <property type="entry name" value="HTH_AraC"/>
</dbReference>
<dbReference type="InterPro" id="IPR018062">
    <property type="entry name" value="HTH_AraC-typ_CS"/>
</dbReference>
<keyword evidence="3" id="KW-0804">Transcription</keyword>
<evidence type="ECO:0000313" key="6">
    <source>
        <dbReference type="Proteomes" id="UP001241603"/>
    </source>
</evidence>
<evidence type="ECO:0000313" key="5">
    <source>
        <dbReference type="EMBL" id="MDQ0439778.1"/>
    </source>
</evidence>
<evidence type="ECO:0000259" key="4">
    <source>
        <dbReference type="PROSITE" id="PS01124"/>
    </source>
</evidence>
<proteinExistence type="predicted"/>
<organism evidence="5 6">
    <name type="scientific">Kaistia dalseonensis</name>
    <dbReference type="NCBI Taxonomy" id="410840"/>
    <lineage>
        <taxon>Bacteria</taxon>
        <taxon>Pseudomonadati</taxon>
        <taxon>Pseudomonadota</taxon>
        <taxon>Alphaproteobacteria</taxon>
        <taxon>Hyphomicrobiales</taxon>
        <taxon>Kaistiaceae</taxon>
        <taxon>Kaistia</taxon>
    </lineage>
</organism>
<dbReference type="InterPro" id="IPR050204">
    <property type="entry name" value="AraC_XylS_family_regulators"/>
</dbReference>
<dbReference type="SUPFAM" id="SSF46689">
    <property type="entry name" value="Homeodomain-like"/>
    <property type="match status" value="2"/>
</dbReference>
<dbReference type="RefSeq" id="WP_266350666.1">
    <property type="nucleotide sequence ID" value="NZ_JAPKNG010000006.1"/>
</dbReference>
<dbReference type="Pfam" id="PF12833">
    <property type="entry name" value="HTH_18"/>
    <property type="match status" value="1"/>
</dbReference>
<dbReference type="PROSITE" id="PS00041">
    <property type="entry name" value="HTH_ARAC_FAMILY_1"/>
    <property type="match status" value="1"/>
</dbReference>
<reference evidence="5 6" key="1">
    <citation type="submission" date="2023-07" db="EMBL/GenBank/DDBJ databases">
        <title>Genomic Encyclopedia of Type Strains, Phase IV (KMG-IV): sequencing the most valuable type-strain genomes for metagenomic binning, comparative biology and taxonomic classification.</title>
        <authorList>
            <person name="Goeker M."/>
        </authorList>
    </citation>
    <scope>NUCLEOTIDE SEQUENCE [LARGE SCALE GENOMIC DNA]</scope>
    <source>
        <strain evidence="5 6">B6-8</strain>
    </source>
</reference>
<keyword evidence="1" id="KW-0805">Transcription regulation</keyword>
<evidence type="ECO:0000256" key="2">
    <source>
        <dbReference type="ARBA" id="ARBA00023125"/>
    </source>
</evidence>
<comment type="caution">
    <text evidence="5">The sequence shown here is derived from an EMBL/GenBank/DDBJ whole genome shotgun (WGS) entry which is preliminary data.</text>
</comment>
<feature type="domain" description="HTH araC/xylS-type" evidence="4">
    <location>
        <begin position="192"/>
        <end position="291"/>
    </location>
</feature>
<dbReference type="InterPro" id="IPR009057">
    <property type="entry name" value="Homeodomain-like_sf"/>
</dbReference>